<protein>
    <submittedName>
        <fullName evidence="1">Uncharacterized protein</fullName>
    </submittedName>
</protein>
<organism evidence="1 2">
    <name type="scientific">Trichinella nativa</name>
    <dbReference type="NCBI Taxonomy" id="6335"/>
    <lineage>
        <taxon>Eukaryota</taxon>
        <taxon>Metazoa</taxon>
        <taxon>Ecdysozoa</taxon>
        <taxon>Nematoda</taxon>
        <taxon>Enoplea</taxon>
        <taxon>Dorylaimia</taxon>
        <taxon>Trichinellida</taxon>
        <taxon>Trichinellidae</taxon>
        <taxon>Trichinella</taxon>
    </lineage>
</organism>
<name>A0A0V1KIF4_9BILA</name>
<sequence length="63" mass="6637">LSLPTSSICSENLTNVSSNCCFEPLGRSSTSAQPFEKLCTDLHKTTTNNNSVTGPVMSQDGSV</sequence>
<reference evidence="1 2" key="1">
    <citation type="submission" date="2015-05" db="EMBL/GenBank/DDBJ databases">
        <title>Evolution of Trichinella species and genotypes.</title>
        <authorList>
            <person name="Korhonen P.K."/>
            <person name="Edoardo P."/>
            <person name="Giuseppe L.R."/>
            <person name="Gasser R.B."/>
        </authorList>
    </citation>
    <scope>NUCLEOTIDE SEQUENCE [LARGE SCALE GENOMIC DNA]</scope>
    <source>
        <strain evidence="1">ISS10</strain>
    </source>
</reference>
<proteinExistence type="predicted"/>
<comment type="caution">
    <text evidence="1">The sequence shown here is derived from an EMBL/GenBank/DDBJ whole genome shotgun (WGS) entry which is preliminary data.</text>
</comment>
<feature type="non-terminal residue" evidence="1">
    <location>
        <position position="1"/>
    </location>
</feature>
<feature type="non-terminal residue" evidence="1">
    <location>
        <position position="63"/>
    </location>
</feature>
<evidence type="ECO:0000313" key="2">
    <source>
        <dbReference type="Proteomes" id="UP000054721"/>
    </source>
</evidence>
<evidence type="ECO:0000313" key="1">
    <source>
        <dbReference type="EMBL" id="KRZ46978.1"/>
    </source>
</evidence>
<accession>A0A0V1KIF4</accession>
<dbReference type="STRING" id="6335.A0A0V1KIF4"/>
<keyword evidence="2" id="KW-1185">Reference proteome</keyword>
<dbReference type="EMBL" id="JYDW01001654">
    <property type="protein sequence ID" value="KRZ46978.1"/>
    <property type="molecule type" value="Genomic_DNA"/>
</dbReference>
<dbReference type="AlphaFoldDB" id="A0A0V1KIF4"/>
<dbReference type="Proteomes" id="UP000054721">
    <property type="component" value="Unassembled WGS sequence"/>
</dbReference>
<gene>
    <name evidence="1" type="ORF">T02_14675</name>
</gene>